<dbReference type="Gene3D" id="3.40.50.720">
    <property type="entry name" value="NAD(P)-binding Rossmann-like Domain"/>
    <property type="match status" value="1"/>
</dbReference>
<dbReference type="CDD" id="cd08249">
    <property type="entry name" value="enoyl_reductase_like"/>
    <property type="match status" value="1"/>
</dbReference>
<evidence type="ECO:0000256" key="2">
    <source>
        <dbReference type="ARBA" id="ARBA00011245"/>
    </source>
</evidence>
<dbReference type="OrthoDB" id="48317at2759"/>
<dbReference type="InterPro" id="IPR013154">
    <property type="entry name" value="ADH-like_N"/>
</dbReference>
<evidence type="ECO:0000313" key="5">
    <source>
        <dbReference type="EMBL" id="KAF2825876.1"/>
    </source>
</evidence>
<reference evidence="5" key="1">
    <citation type="journal article" date="2020" name="Stud. Mycol.">
        <title>101 Dothideomycetes genomes: a test case for predicting lifestyles and emergence of pathogens.</title>
        <authorList>
            <person name="Haridas S."/>
            <person name="Albert R."/>
            <person name="Binder M."/>
            <person name="Bloem J."/>
            <person name="Labutti K."/>
            <person name="Salamov A."/>
            <person name="Andreopoulos B."/>
            <person name="Baker S."/>
            <person name="Barry K."/>
            <person name="Bills G."/>
            <person name="Bluhm B."/>
            <person name="Cannon C."/>
            <person name="Castanera R."/>
            <person name="Culley D."/>
            <person name="Daum C."/>
            <person name="Ezra D."/>
            <person name="Gonzalez J."/>
            <person name="Henrissat B."/>
            <person name="Kuo A."/>
            <person name="Liang C."/>
            <person name="Lipzen A."/>
            <person name="Lutzoni F."/>
            <person name="Magnuson J."/>
            <person name="Mondo S."/>
            <person name="Nolan M."/>
            <person name="Ohm R."/>
            <person name="Pangilinan J."/>
            <person name="Park H.-J."/>
            <person name="Ramirez L."/>
            <person name="Alfaro M."/>
            <person name="Sun H."/>
            <person name="Tritt A."/>
            <person name="Yoshinaga Y."/>
            <person name="Zwiers L.-H."/>
            <person name="Turgeon B."/>
            <person name="Goodwin S."/>
            <person name="Spatafora J."/>
            <person name="Crous P."/>
            <person name="Grigoriev I."/>
        </authorList>
    </citation>
    <scope>NUCLEOTIDE SEQUENCE</scope>
    <source>
        <strain evidence="5">CBS 113818</strain>
    </source>
</reference>
<dbReference type="InterPro" id="IPR036291">
    <property type="entry name" value="NAD(P)-bd_dom_sf"/>
</dbReference>
<keyword evidence="6" id="KW-1185">Reference proteome</keyword>
<accession>A0A6A6ZYF0</accession>
<dbReference type="InterPro" id="IPR020843">
    <property type="entry name" value="ER"/>
</dbReference>
<keyword evidence="3" id="KW-0560">Oxidoreductase</keyword>
<dbReference type="InterPro" id="IPR047122">
    <property type="entry name" value="Trans-enoyl_RdTase-like"/>
</dbReference>
<dbReference type="Proteomes" id="UP000799424">
    <property type="component" value="Unassembled WGS sequence"/>
</dbReference>
<evidence type="ECO:0000313" key="6">
    <source>
        <dbReference type="Proteomes" id="UP000799424"/>
    </source>
</evidence>
<gene>
    <name evidence="5" type="ORF">CC86DRAFT_418439</name>
</gene>
<dbReference type="Pfam" id="PF08240">
    <property type="entry name" value="ADH_N"/>
    <property type="match status" value="1"/>
</dbReference>
<dbReference type="SUPFAM" id="SSF51735">
    <property type="entry name" value="NAD(P)-binding Rossmann-fold domains"/>
    <property type="match status" value="1"/>
</dbReference>
<dbReference type="InterPro" id="IPR011032">
    <property type="entry name" value="GroES-like_sf"/>
</dbReference>
<comment type="similarity">
    <text evidence="1">Belongs to the zinc-containing alcohol dehydrogenase family.</text>
</comment>
<dbReference type="Gene3D" id="3.90.180.10">
    <property type="entry name" value="Medium-chain alcohol dehydrogenases, catalytic domain"/>
    <property type="match status" value="1"/>
</dbReference>
<feature type="domain" description="Enoyl reductase (ER)" evidence="4">
    <location>
        <begin position="24"/>
        <end position="357"/>
    </location>
</feature>
<evidence type="ECO:0000256" key="3">
    <source>
        <dbReference type="ARBA" id="ARBA00023002"/>
    </source>
</evidence>
<dbReference type="GO" id="GO:0016651">
    <property type="term" value="F:oxidoreductase activity, acting on NAD(P)H"/>
    <property type="evidence" value="ECO:0007669"/>
    <property type="project" value="InterPro"/>
</dbReference>
<dbReference type="SMART" id="SM00829">
    <property type="entry name" value="PKS_ER"/>
    <property type="match status" value="1"/>
</dbReference>
<dbReference type="PANTHER" id="PTHR45348:SF7">
    <property type="entry name" value="ZINC BINDING OXIDOREDUCTASE, PUTATIVE-RELATED"/>
    <property type="match status" value="1"/>
</dbReference>
<dbReference type="EMBL" id="MU006227">
    <property type="protein sequence ID" value="KAF2825876.1"/>
    <property type="molecule type" value="Genomic_DNA"/>
</dbReference>
<organism evidence="5 6">
    <name type="scientific">Ophiobolus disseminans</name>
    <dbReference type="NCBI Taxonomy" id="1469910"/>
    <lineage>
        <taxon>Eukaryota</taxon>
        <taxon>Fungi</taxon>
        <taxon>Dikarya</taxon>
        <taxon>Ascomycota</taxon>
        <taxon>Pezizomycotina</taxon>
        <taxon>Dothideomycetes</taxon>
        <taxon>Pleosporomycetidae</taxon>
        <taxon>Pleosporales</taxon>
        <taxon>Pleosporineae</taxon>
        <taxon>Phaeosphaeriaceae</taxon>
        <taxon>Ophiobolus</taxon>
    </lineage>
</organism>
<dbReference type="AlphaFoldDB" id="A0A6A6ZYF0"/>
<dbReference type="PANTHER" id="PTHR45348">
    <property type="entry name" value="HYPOTHETICAL OXIDOREDUCTASE (EUROFUNG)"/>
    <property type="match status" value="1"/>
</dbReference>
<proteinExistence type="inferred from homology"/>
<sequence>MKALITNNGILSRVANLTLSKNLNSNRAHWKDVPVPTISDNEILVKVRAVALNPTDVKHIDAISPPGSIVGCDFVGEVFKVGNNTARSWKIGDRVAGAVHGGLFPDRGSFAEYLKTDSDLVWQVPDTVDDSAATVYGVSAVTAMLALNVRLGLPWLDKPGQQQPATSPVIFVYAGSTSAGLFTIQLANSIGCTVVTTASPHSFDLVKSYGADTVYDYHESGVGKRIFKENPNIKMAVDCFSEGISSGVCDDVIGTNSGKVITLLPTAKPKTKGIEHDMILAYTLFGKAFQWLPPVGPKFPAMPADREALVRFYKSLPSLVETLKPLPTTIEAGGFDGILPGLEKLRAGKVSGSKLVVQFL</sequence>
<name>A0A6A6ZYF0_9PLEO</name>
<evidence type="ECO:0000259" key="4">
    <source>
        <dbReference type="SMART" id="SM00829"/>
    </source>
</evidence>
<protein>
    <submittedName>
        <fullName evidence="5">GroES-like protein</fullName>
    </submittedName>
</protein>
<evidence type="ECO:0000256" key="1">
    <source>
        <dbReference type="ARBA" id="ARBA00008072"/>
    </source>
</evidence>
<dbReference type="SUPFAM" id="SSF50129">
    <property type="entry name" value="GroES-like"/>
    <property type="match status" value="1"/>
</dbReference>
<comment type="subunit">
    <text evidence="2">Monomer.</text>
</comment>